<comment type="caution">
    <text evidence="1">The sequence shown here is derived from an EMBL/GenBank/DDBJ whole genome shotgun (WGS) entry which is preliminary data.</text>
</comment>
<gene>
    <name evidence="1" type="ORF">THRCLA_07535</name>
</gene>
<accession>A0A1V9ZCW4</accession>
<protein>
    <submittedName>
        <fullName evidence="1">Uncharacterized protein</fullName>
    </submittedName>
</protein>
<keyword evidence="2" id="KW-1185">Reference proteome</keyword>
<evidence type="ECO:0000313" key="1">
    <source>
        <dbReference type="EMBL" id="OQR95828.1"/>
    </source>
</evidence>
<dbReference type="Proteomes" id="UP000243217">
    <property type="component" value="Unassembled WGS sequence"/>
</dbReference>
<dbReference type="OrthoDB" id="79008at2759"/>
<evidence type="ECO:0000313" key="2">
    <source>
        <dbReference type="Proteomes" id="UP000243217"/>
    </source>
</evidence>
<name>A0A1V9ZCW4_9STRA</name>
<dbReference type="EMBL" id="JNBS01002023">
    <property type="protein sequence ID" value="OQR95828.1"/>
    <property type="molecule type" value="Genomic_DNA"/>
</dbReference>
<reference evidence="1 2" key="1">
    <citation type="journal article" date="2014" name="Genome Biol. Evol.">
        <title>The secreted proteins of Achlya hypogyna and Thraustotheca clavata identify the ancestral oomycete secretome and reveal gene acquisitions by horizontal gene transfer.</title>
        <authorList>
            <person name="Misner I."/>
            <person name="Blouin N."/>
            <person name="Leonard G."/>
            <person name="Richards T.A."/>
            <person name="Lane C.E."/>
        </authorList>
    </citation>
    <scope>NUCLEOTIDE SEQUENCE [LARGE SCALE GENOMIC DNA]</scope>
    <source>
        <strain evidence="1 2">ATCC 34112</strain>
    </source>
</reference>
<sequence>MGIKIRNDAPHDVIVLVFTYLTMPHPSLFYRKTLVISSGERVNCPTWQSAVKIYPWEADANAYAIARQLENTFGKINGARLALAPIGGGQTFVDGVTGAVLESVIELAVDQIIENLEERITRADEKLVQRSRQALQLAHQNSKGAFTRTKTKKLFFITQNALFLRRQYKIHQSYYSGRLEIDGVVRLEDDFF</sequence>
<proteinExistence type="predicted"/>
<dbReference type="AlphaFoldDB" id="A0A1V9ZCW4"/>
<organism evidence="1 2">
    <name type="scientific">Thraustotheca clavata</name>
    <dbReference type="NCBI Taxonomy" id="74557"/>
    <lineage>
        <taxon>Eukaryota</taxon>
        <taxon>Sar</taxon>
        <taxon>Stramenopiles</taxon>
        <taxon>Oomycota</taxon>
        <taxon>Saprolegniomycetes</taxon>
        <taxon>Saprolegniales</taxon>
        <taxon>Achlyaceae</taxon>
        <taxon>Thraustotheca</taxon>
    </lineage>
</organism>